<evidence type="ECO:0000313" key="1">
    <source>
        <dbReference type="EMBL" id="CAA7016977.1"/>
    </source>
</evidence>
<comment type="caution">
    <text evidence="1">The sequence shown here is derived from an EMBL/GenBank/DDBJ whole genome shotgun (WGS) entry which is preliminary data.</text>
</comment>
<reference evidence="1" key="1">
    <citation type="submission" date="2020-01" db="EMBL/GenBank/DDBJ databases">
        <authorList>
            <person name="Mishra B."/>
        </authorList>
    </citation>
    <scope>NUCLEOTIDE SEQUENCE [LARGE SCALE GENOMIC DNA]</scope>
</reference>
<name>A0A6D2HUV1_9BRAS</name>
<keyword evidence="2" id="KW-1185">Reference proteome</keyword>
<accession>A0A6D2HUV1</accession>
<evidence type="ECO:0000313" key="2">
    <source>
        <dbReference type="Proteomes" id="UP000467841"/>
    </source>
</evidence>
<organism evidence="1 2">
    <name type="scientific">Microthlaspi erraticum</name>
    <dbReference type="NCBI Taxonomy" id="1685480"/>
    <lineage>
        <taxon>Eukaryota</taxon>
        <taxon>Viridiplantae</taxon>
        <taxon>Streptophyta</taxon>
        <taxon>Embryophyta</taxon>
        <taxon>Tracheophyta</taxon>
        <taxon>Spermatophyta</taxon>
        <taxon>Magnoliopsida</taxon>
        <taxon>eudicotyledons</taxon>
        <taxon>Gunneridae</taxon>
        <taxon>Pentapetalae</taxon>
        <taxon>rosids</taxon>
        <taxon>malvids</taxon>
        <taxon>Brassicales</taxon>
        <taxon>Brassicaceae</taxon>
        <taxon>Coluteocarpeae</taxon>
        <taxon>Microthlaspi</taxon>
    </lineage>
</organism>
<protein>
    <submittedName>
        <fullName evidence="1">Uncharacterized protein</fullName>
    </submittedName>
</protein>
<sequence length="94" mass="10454">MIQGPTEAQREAIIPLRSIPIFIELARPRVTSCRDIELPYVRGIVQDLVKVVRRSPEKSGVSCSVEIPLNPEHVQQEIPKIMEAGEIQALAGEL</sequence>
<proteinExistence type="predicted"/>
<dbReference type="EMBL" id="CACVBM020000277">
    <property type="protein sequence ID" value="CAA7016977.1"/>
    <property type="molecule type" value="Genomic_DNA"/>
</dbReference>
<gene>
    <name evidence="1" type="ORF">MERR_LOCUS4212</name>
</gene>
<dbReference type="AlphaFoldDB" id="A0A6D2HUV1"/>
<dbReference type="Proteomes" id="UP000467841">
    <property type="component" value="Unassembled WGS sequence"/>
</dbReference>